<proteinExistence type="predicted"/>
<gene>
    <name evidence="1" type="ORF">AMELA_G00264410</name>
</gene>
<name>A0A7J5ZSE3_AMEME</name>
<comment type="caution">
    <text evidence="1">The sequence shown here is derived from an EMBL/GenBank/DDBJ whole genome shotgun (WGS) entry which is preliminary data.</text>
</comment>
<reference evidence="1 2" key="1">
    <citation type="submission" date="2020-02" db="EMBL/GenBank/DDBJ databases">
        <title>A chromosome-scale genome assembly of the black bullhead catfish (Ameiurus melas).</title>
        <authorList>
            <person name="Wen M."/>
            <person name="Zham M."/>
            <person name="Cabau C."/>
            <person name="Klopp C."/>
            <person name="Donnadieu C."/>
            <person name="Roques C."/>
            <person name="Bouchez O."/>
            <person name="Lampietro C."/>
            <person name="Jouanno E."/>
            <person name="Herpin A."/>
            <person name="Louis A."/>
            <person name="Berthelot C."/>
            <person name="Parey E."/>
            <person name="Roest-Crollius H."/>
            <person name="Braasch I."/>
            <person name="Postlethwait J."/>
            <person name="Robinson-Rechavi M."/>
            <person name="Echchiki A."/>
            <person name="Begum T."/>
            <person name="Montfort J."/>
            <person name="Schartl M."/>
            <person name="Bobe J."/>
            <person name="Guiguen Y."/>
        </authorList>
    </citation>
    <scope>NUCLEOTIDE SEQUENCE [LARGE SCALE GENOMIC DNA]</scope>
    <source>
        <strain evidence="1">M_S1</strain>
        <tissue evidence="1">Blood</tissue>
    </source>
</reference>
<dbReference type="AlphaFoldDB" id="A0A7J5ZSE3"/>
<evidence type="ECO:0000313" key="1">
    <source>
        <dbReference type="EMBL" id="KAF4072567.1"/>
    </source>
</evidence>
<sequence length="71" mass="7679">MARGGGAFEARRALQIQLKGEGAQRRAGDYTLGSCSYCGARARSRTRSRSYWSHPASAGGLNEPTPFFNLV</sequence>
<dbReference type="EMBL" id="JAAGNN010000025">
    <property type="protein sequence ID" value="KAF4072567.1"/>
    <property type="molecule type" value="Genomic_DNA"/>
</dbReference>
<dbReference type="Proteomes" id="UP000593565">
    <property type="component" value="Unassembled WGS sequence"/>
</dbReference>
<accession>A0A7J5ZSE3</accession>
<organism evidence="1 2">
    <name type="scientific">Ameiurus melas</name>
    <name type="common">Black bullhead</name>
    <name type="synonym">Silurus melas</name>
    <dbReference type="NCBI Taxonomy" id="219545"/>
    <lineage>
        <taxon>Eukaryota</taxon>
        <taxon>Metazoa</taxon>
        <taxon>Chordata</taxon>
        <taxon>Craniata</taxon>
        <taxon>Vertebrata</taxon>
        <taxon>Euteleostomi</taxon>
        <taxon>Actinopterygii</taxon>
        <taxon>Neopterygii</taxon>
        <taxon>Teleostei</taxon>
        <taxon>Ostariophysi</taxon>
        <taxon>Siluriformes</taxon>
        <taxon>Ictaluridae</taxon>
        <taxon>Ameiurus</taxon>
    </lineage>
</organism>
<evidence type="ECO:0000313" key="2">
    <source>
        <dbReference type="Proteomes" id="UP000593565"/>
    </source>
</evidence>
<protein>
    <submittedName>
        <fullName evidence="1">Uncharacterized protein</fullName>
    </submittedName>
</protein>
<keyword evidence="2" id="KW-1185">Reference proteome</keyword>